<reference evidence="3" key="2">
    <citation type="submission" date="2025-08" db="UniProtKB">
        <authorList>
            <consortium name="RefSeq"/>
        </authorList>
    </citation>
    <scope>IDENTIFICATION</scope>
</reference>
<evidence type="ECO:0000313" key="2">
    <source>
        <dbReference type="Proteomes" id="UP000694930"/>
    </source>
</evidence>
<keyword evidence="2" id="KW-1185">Reference proteome</keyword>
<organism evidence="2 3">
    <name type="scientific">Solanum pennellii</name>
    <name type="common">Tomato</name>
    <name type="synonym">Lycopersicon pennellii</name>
    <dbReference type="NCBI Taxonomy" id="28526"/>
    <lineage>
        <taxon>Eukaryota</taxon>
        <taxon>Viridiplantae</taxon>
        <taxon>Streptophyta</taxon>
        <taxon>Embryophyta</taxon>
        <taxon>Tracheophyta</taxon>
        <taxon>Spermatophyta</taxon>
        <taxon>Magnoliopsida</taxon>
        <taxon>eudicotyledons</taxon>
        <taxon>Gunneridae</taxon>
        <taxon>Pentapetalae</taxon>
        <taxon>asterids</taxon>
        <taxon>lamiids</taxon>
        <taxon>Solanales</taxon>
        <taxon>Solanaceae</taxon>
        <taxon>Solanoideae</taxon>
        <taxon>Solaneae</taxon>
        <taxon>Solanum</taxon>
        <taxon>Solanum subgen. Lycopersicon</taxon>
    </lineage>
</organism>
<gene>
    <name evidence="3" type="primary">LOC107006115</name>
</gene>
<accession>A0ABM1FQK3</accession>
<evidence type="ECO:0000259" key="1">
    <source>
        <dbReference type="Pfam" id="PF07727"/>
    </source>
</evidence>
<dbReference type="Pfam" id="PF07727">
    <property type="entry name" value="RVT_2"/>
    <property type="match status" value="1"/>
</dbReference>
<protein>
    <submittedName>
        <fullName evidence="3">Uncharacterized protein LOC107006115</fullName>
    </submittedName>
</protein>
<reference evidence="2" key="1">
    <citation type="journal article" date="2014" name="Nat. Genet.">
        <title>The genome of the stress-tolerant wild tomato species Solanum pennellii.</title>
        <authorList>
            <person name="Bolger A."/>
            <person name="Scossa F."/>
            <person name="Bolger M.E."/>
            <person name="Lanz C."/>
            <person name="Maumus F."/>
            <person name="Tohge T."/>
            <person name="Quesneville H."/>
            <person name="Alseekh S."/>
            <person name="Sorensen I."/>
            <person name="Lichtenstein G."/>
            <person name="Fich E.A."/>
            <person name="Conte M."/>
            <person name="Keller H."/>
            <person name="Schneeberger K."/>
            <person name="Schwacke R."/>
            <person name="Ofner I."/>
            <person name="Vrebalov J."/>
            <person name="Xu Y."/>
            <person name="Osorio S."/>
            <person name="Aflitos S.A."/>
            <person name="Schijlen E."/>
            <person name="Jimenez-Gomez J.M."/>
            <person name="Ryngajllo M."/>
            <person name="Kimura S."/>
            <person name="Kumar R."/>
            <person name="Koenig D."/>
            <person name="Headland L.R."/>
            <person name="Maloof J.N."/>
            <person name="Sinha N."/>
            <person name="van Ham R.C."/>
            <person name="Lankhorst R.K."/>
            <person name="Mao L."/>
            <person name="Vogel A."/>
            <person name="Arsova B."/>
            <person name="Panstruga R."/>
            <person name="Fei Z."/>
            <person name="Rose J.K."/>
            <person name="Zamir D."/>
            <person name="Carrari F."/>
            <person name="Giovannoni J.J."/>
            <person name="Weigel D."/>
            <person name="Usadel B."/>
            <person name="Fernie A.R."/>
        </authorList>
    </citation>
    <scope>NUCLEOTIDE SEQUENCE [LARGE SCALE GENOMIC DNA]</scope>
    <source>
        <strain evidence="2">cv. LA0716</strain>
    </source>
</reference>
<dbReference type="InterPro" id="IPR013103">
    <property type="entry name" value="RVT_2"/>
</dbReference>
<evidence type="ECO:0000313" key="3">
    <source>
        <dbReference type="RefSeq" id="XP_015060237.1"/>
    </source>
</evidence>
<name>A0ABM1FQK3_SOLPN</name>
<dbReference type="GeneID" id="107006115"/>
<dbReference type="Proteomes" id="UP000694930">
    <property type="component" value="Chromosome 12"/>
</dbReference>
<feature type="domain" description="Reverse transcriptase Ty1/copia-type" evidence="1">
    <location>
        <begin position="61"/>
        <end position="125"/>
    </location>
</feature>
<dbReference type="RefSeq" id="XP_015060237.1">
    <property type="nucleotide sequence ID" value="XM_015204751.1"/>
</dbReference>
<proteinExistence type="predicted"/>
<sequence>MGKQVRYPIADNVAYNHLSKPYQEFVAATSVLTEPVSFAETNKDPKWIEALHAKIQALQDNKTWKQVDLPKGKSAIGCRWIYKIKYKSNGEVERFKATLVEKGYSQKESIDYKETFLPVVKMIAILALVV</sequence>